<name>A0A834CVF9_ORYME</name>
<evidence type="ECO:0000313" key="1">
    <source>
        <dbReference type="EMBL" id="KAF6732908.1"/>
    </source>
</evidence>
<comment type="caution">
    <text evidence="1">The sequence shown here is derived from an EMBL/GenBank/DDBJ whole genome shotgun (WGS) entry which is preliminary data.</text>
</comment>
<sequence>MDDLLDTPNAALLYLSKSQEKPAHWTARMRFKDGYGFSTLKVIHSSLYELIPLLPVKCFLMGRTCDKCSAATKGFGLVAEFTDLNPTLVGLDVFLWNRLAVTQLAFPSAISPTSGSSWSQERDIIMAL</sequence>
<accession>A0A834CVF9</accession>
<organism evidence="1 2">
    <name type="scientific">Oryzias melastigma</name>
    <name type="common">Marine medaka</name>
    <dbReference type="NCBI Taxonomy" id="30732"/>
    <lineage>
        <taxon>Eukaryota</taxon>
        <taxon>Metazoa</taxon>
        <taxon>Chordata</taxon>
        <taxon>Craniata</taxon>
        <taxon>Vertebrata</taxon>
        <taxon>Euteleostomi</taxon>
        <taxon>Actinopterygii</taxon>
        <taxon>Neopterygii</taxon>
        <taxon>Teleostei</taxon>
        <taxon>Neoteleostei</taxon>
        <taxon>Acanthomorphata</taxon>
        <taxon>Ovalentaria</taxon>
        <taxon>Atherinomorphae</taxon>
        <taxon>Beloniformes</taxon>
        <taxon>Adrianichthyidae</taxon>
        <taxon>Oryziinae</taxon>
        <taxon>Oryzias</taxon>
    </lineage>
</organism>
<reference evidence="1" key="1">
    <citation type="journal article" name="BMC Genomics">
        <title>Long-read sequencing and de novo genome assembly of marine medaka (Oryzias melastigma).</title>
        <authorList>
            <person name="Liang P."/>
            <person name="Saqib H.S.A."/>
            <person name="Ni X."/>
            <person name="Shen Y."/>
        </authorList>
    </citation>
    <scope>NUCLEOTIDE SEQUENCE</scope>
    <source>
        <strain evidence="1">Bigg-433</strain>
    </source>
</reference>
<protein>
    <submittedName>
        <fullName evidence="1">Uncharacterized protein</fullName>
    </submittedName>
</protein>
<dbReference type="Proteomes" id="UP000646548">
    <property type="component" value="Unassembled WGS sequence"/>
</dbReference>
<proteinExistence type="predicted"/>
<evidence type="ECO:0000313" key="2">
    <source>
        <dbReference type="Proteomes" id="UP000646548"/>
    </source>
</evidence>
<dbReference type="EMBL" id="WKFB01000177">
    <property type="protein sequence ID" value="KAF6732908.1"/>
    <property type="molecule type" value="Genomic_DNA"/>
</dbReference>
<gene>
    <name evidence="1" type="ORF">FQA47_024075</name>
</gene>
<dbReference type="AlphaFoldDB" id="A0A834CVF9"/>